<gene>
    <name evidence="3" type="ORF">ACFSF0_18900</name>
</gene>
<feature type="transmembrane region" description="Helical" evidence="1">
    <location>
        <begin position="152"/>
        <end position="173"/>
    </location>
</feature>
<evidence type="ECO:0000313" key="4">
    <source>
        <dbReference type="Proteomes" id="UP001597304"/>
    </source>
</evidence>
<evidence type="ECO:0000313" key="3">
    <source>
        <dbReference type="EMBL" id="MFD1712671.1"/>
    </source>
</evidence>
<proteinExistence type="predicted"/>
<feature type="domain" description="EamA" evidence="2">
    <location>
        <begin position="11"/>
        <end position="138"/>
    </location>
</feature>
<keyword evidence="1" id="KW-0472">Membrane</keyword>
<dbReference type="Pfam" id="PF00892">
    <property type="entry name" value="EamA"/>
    <property type="match status" value="2"/>
</dbReference>
<dbReference type="InterPro" id="IPR037185">
    <property type="entry name" value="EmrE-like"/>
</dbReference>
<accession>A0ABW4KZJ5</accession>
<dbReference type="EMBL" id="JBHUEJ010000045">
    <property type="protein sequence ID" value="MFD1712671.1"/>
    <property type="molecule type" value="Genomic_DNA"/>
</dbReference>
<reference evidence="4" key="1">
    <citation type="journal article" date="2019" name="Int. J. Syst. Evol. Microbiol.">
        <title>The Global Catalogue of Microorganisms (GCM) 10K type strain sequencing project: providing services to taxonomists for standard genome sequencing and annotation.</title>
        <authorList>
            <consortium name="The Broad Institute Genomics Platform"/>
            <consortium name="The Broad Institute Genome Sequencing Center for Infectious Disease"/>
            <person name="Wu L."/>
            <person name="Ma J."/>
        </authorList>
    </citation>
    <scope>NUCLEOTIDE SEQUENCE [LARGE SCALE GENOMIC DNA]</scope>
    <source>
        <strain evidence="4">LMG 29247</strain>
    </source>
</reference>
<evidence type="ECO:0000256" key="1">
    <source>
        <dbReference type="SAM" id="Phobius"/>
    </source>
</evidence>
<dbReference type="Proteomes" id="UP001597304">
    <property type="component" value="Unassembled WGS sequence"/>
</dbReference>
<dbReference type="RefSeq" id="WP_147913647.1">
    <property type="nucleotide sequence ID" value="NZ_JBHUEJ010000045.1"/>
</dbReference>
<feature type="transmembrane region" description="Helical" evidence="1">
    <location>
        <begin position="70"/>
        <end position="92"/>
    </location>
</feature>
<protein>
    <submittedName>
        <fullName evidence="3">DMT family transporter</fullName>
    </submittedName>
</protein>
<feature type="transmembrane region" description="Helical" evidence="1">
    <location>
        <begin position="271"/>
        <end position="290"/>
    </location>
</feature>
<dbReference type="InterPro" id="IPR000620">
    <property type="entry name" value="EamA_dom"/>
</dbReference>
<feature type="transmembrane region" description="Helical" evidence="1">
    <location>
        <begin position="248"/>
        <end position="265"/>
    </location>
</feature>
<name>A0ABW4KZJ5_9BURK</name>
<feature type="transmembrane region" description="Helical" evidence="1">
    <location>
        <begin position="12"/>
        <end position="32"/>
    </location>
</feature>
<sequence length="293" mass="30010">MQSAPSPGTTANLLALGAVGLWASLAALGTSLAHVPPFLLTGLALLIGSALALPMVRFDLRRLAVPWPTLALGVYGLFGYHFLLFTALQLAPPVEANLVNYLWPLGIVFLAPLLLPGVRLTGLHMLAAVLGFSGAAIAILGRGGAGAPAGPFAAAGFMCAAGAAVIWSTYSLLTKRLAMTGRAFPTAAIGLFGIVSGVLALACHALLEPRVALSLRDVALIALLGLGPLGGAFFLWDAALKRGDARQIGVLSYLTPLLSTLLLLVTTGRALTWNVALATGLILLAAVLGTRAR</sequence>
<dbReference type="SUPFAM" id="SSF103481">
    <property type="entry name" value="Multidrug resistance efflux transporter EmrE"/>
    <property type="match status" value="2"/>
</dbReference>
<keyword evidence="1" id="KW-0812">Transmembrane</keyword>
<feature type="transmembrane region" description="Helical" evidence="1">
    <location>
        <begin position="38"/>
        <end position="58"/>
    </location>
</feature>
<comment type="caution">
    <text evidence="3">The sequence shown here is derived from an EMBL/GenBank/DDBJ whole genome shotgun (WGS) entry which is preliminary data.</text>
</comment>
<feature type="transmembrane region" description="Helical" evidence="1">
    <location>
        <begin position="98"/>
        <end position="115"/>
    </location>
</feature>
<evidence type="ECO:0000259" key="2">
    <source>
        <dbReference type="Pfam" id="PF00892"/>
    </source>
</evidence>
<feature type="transmembrane region" description="Helical" evidence="1">
    <location>
        <begin position="185"/>
        <end position="207"/>
    </location>
</feature>
<feature type="transmembrane region" description="Helical" evidence="1">
    <location>
        <begin position="219"/>
        <end position="236"/>
    </location>
</feature>
<organism evidence="3 4">
    <name type="scientific">Ottowia flava</name>
    <dbReference type="NCBI Taxonomy" id="2675430"/>
    <lineage>
        <taxon>Bacteria</taxon>
        <taxon>Pseudomonadati</taxon>
        <taxon>Pseudomonadota</taxon>
        <taxon>Betaproteobacteria</taxon>
        <taxon>Burkholderiales</taxon>
        <taxon>Comamonadaceae</taxon>
        <taxon>Ottowia</taxon>
    </lineage>
</organism>
<keyword evidence="4" id="KW-1185">Reference proteome</keyword>
<keyword evidence="1" id="KW-1133">Transmembrane helix</keyword>
<feature type="transmembrane region" description="Helical" evidence="1">
    <location>
        <begin position="122"/>
        <end position="140"/>
    </location>
</feature>
<feature type="domain" description="EamA" evidence="2">
    <location>
        <begin position="156"/>
        <end position="288"/>
    </location>
</feature>